<feature type="transmembrane region" description="Helical" evidence="7">
    <location>
        <begin position="35"/>
        <end position="58"/>
    </location>
</feature>
<dbReference type="PROSITE" id="PS50928">
    <property type="entry name" value="ABC_TM1"/>
    <property type="match status" value="1"/>
</dbReference>
<dbReference type="AlphaFoldDB" id="A0A5D5AIE4"/>
<dbReference type="Gene3D" id="1.10.3720.10">
    <property type="entry name" value="MetI-like"/>
    <property type="match status" value="1"/>
</dbReference>
<dbReference type="SUPFAM" id="SSF161098">
    <property type="entry name" value="MetI-like"/>
    <property type="match status" value="1"/>
</dbReference>
<dbReference type="GO" id="GO:0005886">
    <property type="term" value="C:plasma membrane"/>
    <property type="evidence" value="ECO:0007669"/>
    <property type="project" value="UniProtKB-SubCell"/>
</dbReference>
<evidence type="ECO:0000256" key="2">
    <source>
        <dbReference type="ARBA" id="ARBA00022448"/>
    </source>
</evidence>
<sequence length="331" mass="37351">MSIREHSSIQAVRTEGRIARNRVRDSLPSFPGVPYLYILPFFIFFAVFLAFPVVYTLYLSFFEYHGVGEGFLFAIDLGVFAVEVPRISNVEFVGLENYTRMVGDGLFWLSMWNTVIITVFQMPLMVLVSLGVALALNASFIKLSGLQRTLIALPVSANFVAYSTIFLMIFSEQFGLANYVIQLVGFEPIAWQSDRWWARVMLAITLDWRWMGYNMLILFAGLQNIPGRLYEAAEIDGASAWQKFRYVTVPQLKPMLLFVIVLSTVGSMQLFSEPFIITEGGPSNSTITILYYIYDQAFVYFNLGYASALTYVLVGVVTALSIIEMKIGGED</sequence>
<reference evidence="9 10" key="1">
    <citation type="submission" date="2019-08" db="EMBL/GenBank/DDBJ databases">
        <title>Archaea genome.</title>
        <authorList>
            <person name="Kajale S."/>
            <person name="Shouche Y."/>
            <person name="Deshpande N."/>
            <person name="Sharma A."/>
        </authorList>
    </citation>
    <scope>NUCLEOTIDE SEQUENCE [LARGE SCALE GENOMIC DNA]</scope>
    <source>
        <strain evidence="9 10">ESP3B_9</strain>
    </source>
</reference>
<evidence type="ECO:0000256" key="5">
    <source>
        <dbReference type="ARBA" id="ARBA00022989"/>
    </source>
</evidence>
<evidence type="ECO:0000256" key="7">
    <source>
        <dbReference type="RuleBase" id="RU363032"/>
    </source>
</evidence>
<gene>
    <name evidence="9" type="ORF">FYC77_13340</name>
</gene>
<feature type="transmembrane region" description="Helical" evidence="7">
    <location>
        <begin position="255"/>
        <end position="277"/>
    </location>
</feature>
<keyword evidence="4 7" id="KW-0812">Transmembrane</keyword>
<evidence type="ECO:0000256" key="3">
    <source>
        <dbReference type="ARBA" id="ARBA00022475"/>
    </source>
</evidence>
<dbReference type="Proteomes" id="UP000324104">
    <property type="component" value="Unassembled WGS sequence"/>
</dbReference>
<dbReference type="EMBL" id="VTAW01000017">
    <property type="protein sequence ID" value="TYT61496.1"/>
    <property type="molecule type" value="Genomic_DNA"/>
</dbReference>
<dbReference type="CDD" id="cd06261">
    <property type="entry name" value="TM_PBP2"/>
    <property type="match status" value="1"/>
</dbReference>
<evidence type="ECO:0000256" key="1">
    <source>
        <dbReference type="ARBA" id="ARBA00004651"/>
    </source>
</evidence>
<keyword evidence="3" id="KW-1003">Cell membrane</keyword>
<feature type="transmembrane region" description="Helical" evidence="7">
    <location>
        <begin position="150"/>
        <end position="170"/>
    </location>
</feature>
<dbReference type="InterPro" id="IPR051393">
    <property type="entry name" value="ABC_transporter_permease"/>
</dbReference>
<dbReference type="Pfam" id="PF00528">
    <property type="entry name" value="BPD_transp_1"/>
    <property type="match status" value="1"/>
</dbReference>
<comment type="caution">
    <text evidence="9">The sequence shown here is derived from an EMBL/GenBank/DDBJ whole genome shotgun (WGS) entry which is preliminary data.</text>
</comment>
<dbReference type="GO" id="GO:0055085">
    <property type="term" value="P:transmembrane transport"/>
    <property type="evidence" value="ECO:0007669"/>
    <property type="project" value="InterPro"/>
</dbReference>
<organism evidence="9 10">
    <name type="scientific">Natrialba swarupiae</name>
    <dbReference type="NCBI Taxonomy" id="2448032"/>
    <lineage>
        <taxon>Archaea</taxon>
        <taxon>Methanobacteriati</taxon>
        <taxon>Methanobacteriota</taxon>
        <taxon>Stenosarchaea group</taxon>
        <taxon>Halobacteria</taxon>
        <taxon>Halobacteriales</taxon>
        <taxon>Natrialbaceae</taxon>
        <taxon>Natrialba</taxon>
    </lineage>
</organism>
<keyword evidence="6 7" id="KW-0472">Membrane</keyword>
<evidence type="ECO:0000313" key="9">
    <source>
        <dbReference type="EMBL" id="TYT61496.1"/>
    </source>
</evidence>
<proteinExistence type="inferred from homology"/>
<evidence type="ECO:0000256" key="6">
    <source>
        <dbReference type="ARBA" id="ARBA00023136"/>
    </source>
</evidence>
<dbReference type="PANTHER" id="PTHR30193">
    <property type="entry name" value="ABC TRANSPORTER PERMEASE PROTEIN"/>
    <property type="match status" value="1"/>
</dbReference>
<comment type="subcellular location">
    <subcellularLocation>
        <location evidence="1 7">Cell membrane</location>
        <topology evidence="1 7">Multi-pass membrane protein</topology>
    </subcellularLocation>
</comment>
<comment type="similarity">
    <text evidence="7">Belongs to the binding-protein-dependent transport system permease family.</text>
</comment>
<feature type="transmembrane region" description="Helical" evidence="7">
    <location>
        <begin position="297"/>
        <end position="323"/>
    </location>
</feature>
<evidence type="ECO:0000256" key="4">
    <source>
        <dbReference type="ARBA" id="ARBA00022692"/>
    </source>
</evidence>
<accession>A0A5D5AIE4</accession>
<name>A0A5D5AIE4_9EURY</name>
<keyword evidence="5 7" id="KW-1133">Transmembrane helix</keyword>
<protein>
    <submittedName>
        <fullName evidence="9">Sugar ABC transporter permease</fullName>
    </submittedName>
</protein>
<feature type="domain" description="ABC transmembrane type-1" evidence="8">
    <location>
        <begin position="111"/>
        <end position="324"/>
    </location>
</feature>
<evidence type="ECO:0000259" key="8">
    <source>
        <dbReference type="PROSITE" id="PS50928"/>
    </source>
</evidence>
<dbReference type="InterPro" id="IPR035906">
    <property type="entry name" value="MetI-like_sf"/>
</dbReference>
<feature type="transmembrane region" description="Helical" evidence="7">
    <location>
        <begin position="107"/>
        <end position="138"/>
    </location>
</feature>
<evidence type="ECO:0000313" key="10">
    <source>
        <dbReference type="Proteomes" id="UP000324104"/>
    </source>
</evidence>
<dbReference type="InterPro" id="IPR000515">
    <property type="entry name" value="MetI-like"/>
</dbReference>
<keyword evidence="2 7" id="KW-0813">Transport</keyword>
<dbReference type="PANTHER" id="PTHR30193:SF37">
    <property type="entry name" value="INNER MEMBRANE ABC TRANSPORTER PERMEASE PROTEIN YCJO"/>
    <property type="match status" value="1"/>
</dbReference>
<keyword evidence="10" id="KW-1185">Reference proteome</keyword>